<proteinExistence type="inferred from homology"/>
<dbReference type="PANTHER" id="PTHR21349">
    <property type="entry name" value="50S RIBOSOMAL PROTEIN L21"/>
    <property type="match status" value="1"/>
</dbReference>
<gene>
    <name evidence="3" type="ORF">EJ08DRAFT_564643</name>
</gene>
<dbReference type="Proteomes" id="UP000800235">
    <property type="component" value="Unassembled WGS sequence"/>
</dbReference>
<dbReference type="PANTHER" id="PTHR21349:SF0">
    <property type="entry name" value="LARGE RIBOSOMAL SUBUNIT PROTEIN BL21M"/>
    <property type="match status" value="1"/>
</dbReference>
<dbReference type="SUPFAM" id="SSF141091">
    <property type="entry name" value="L21p-like"/>
    <property type="match status" value="1"/>
</dbReference>
<reference evidence="3" key="1">
    <citation type="journal article" date="2020" name="Stud. Mycol.">
        <title>101 Dothideomycetes genomes: a test case for predicting lifestyles and emergence of pathogens.</title>
        <authorList>
            <person name="Haridas S."/>
            <person name="Albert R."/>
            <person name="Binder M."/>
            <person name="Bloem J."/>
            <person name="Labutti K."/>
            <person name="Salamov A."/>
            <person name="Andreopoulos B."/>
            <person name="Baker S."/>
            <person name="Barry K."/>
            <person name="Bills G."/>
            <person name="Bluhm B."/>
            <person name="Cannon C."/>
            <person name="Castanera R."/>
            <person name="Culley D."/>
            <person name="Daum C."/>
            <person name="Ezra D."/>
            <person name="Gonzalez J."/>
            <person name="Henrissat B."/>
            <person name="Kuo A."/>
            <person name="Liang C."/>
            <person name="Lipzen A."/>
            <person name="Lutzoni F."/>
            <person name="Magnuson J."/>
            <person name="Mondo S."/>
            <person name="Nolan M."/>
            <person name="Ohm R."/>
            <person name="Pangilinan J."/>
            <person name="Park H.-J."/>
            <person name="Ramirez L."/>
            <person name="Alfaro M."/>
            <person name="Sun H."/>
            <person name="Tritt A."/>
            <person name="Yoshinaga Y."/>
            <person name="Zwiers L.-H."/>
            <person name="Turgeon B."/>
            <person name="Goodwin S."/>
            <person name="Spatafora J."/>
            <person name="Crous P."/>
            <person name="Grigoriev I."/>
        </authorList>
    </citation>
    <scope>NUCLEOTIDE SEQUENCE</scope>
    <source>
        <strain evidence="3">CBS 130266</strain>
    </source>
</reference>
<feature type="non-terminal residue" evidence="3">
    <location>
        <position position="1"/>
    </location>
</feature>
<dbReference type="GO" id="GO:0003735">
    <property type="term" value="F:structural constituent of ribosome"/>
    <property type="evidence" value="ECO:0007669"/>
    <property type="project" value="TreeGrafter"/>
</dbReference>
<dbReference type="GO" id="GO:0005762">
    <property type="term" value="C:mitochondrial large ribosomal subunit"/>
    <property type="evidence" value="ECO:0007669"/>
    <property type="project" value="TreeGrafter"/>
</dbReference>
<evidence type="ECO:0000313" key="4">
    <source>
        <dbReference type="Proteomes" id="UP000800235"/>
    </source>
</evidence>
<feature type="non-terminal residue" evidence="3">
    <location>
        <position position="145"/>
    </location>
</feature>
<sequence length="145" mass="16612">IDPSVETLLPLLRSQPPFYLTAHIHEKPYLVTQGDTIRLPFLMHGVSPGDTLRLNRATLLGSRDYTLKAGVPNKELGEKQKWLDERLFVCRATVMGVESEPLRIKEKTKRRQRHVRKIKSKHRYTILRVSEVTVNDVDAVKSSSV</sequence>
<evidence type="ECO:0000256" key="1">
    <source>
        <dbReference type="ARBA" id="ARBA00008563"/>
    </source>
</evidence>
<dbReference type="AlphaFoldDB" id="A0A9P4U1D0"/>
<evidence type="ECO:0000313" key="3">
    <source>
        <dbReference type="EMBL" id="KAF2432878.1"/>
    </source>
</evidence>
<comment type="caution">
    <text evidence="3">The sequence shown here is derived from an EMBL/GenBank/DDBJ whole genome shotgun (WGS) entry which is preliminary data.</text>
</comment>
<name>A0A9P4U1D0_9PEZI</name>
<dbReference type="OrthoDB" id="5994at2759"/>
<protein>
    <recommendedName>
        <fullName evidence="2">Large ribosomal subunit protein bL21m</fullName>
    </recommendedName>
</protein>
<dbReference type="InterPro" id="IPR028909">
    <property type="entry name" value="bL21-like"/>
</dbReference>
<organism evidence="3 4">
    <name type="scientific">Tothia fuscella</name>
    <dbReference type="NCBI Taxonomy" id="1048955"/>
    <lineage>
        <taxon>Eukaryota</taxon>
        <taxon>Fungi</taxon>
        <taxon>Dikarya</taxon>
        <taxon>Ascomycota</taxon>
        <taxon>Pezizomycotina</taxon>
        <taxon>Dothideomycetes</taxon>
        <taxon>Pleosporomycetidae</taxon>
        <taxon>Venturiales</taxon>
        <taxon>Cylindrosympodiaceae</taxon>
        <taxon>Tothia</taxon>
    </lineage>
</organism>
<dbReference type="EMBL" id="MU007023">
    <property type="protein sequence ID" value="KAF2432878.1"/>
    <property type="molecule type" value="Genomic_DNA"/>
</dbReference>
<dbReference type="Pfam" id="PF00829">
    <property type="entry name" value="Ribosomal_L21p"/>
    <property type="match status" value="1"/>
</dbReference>
<evidence type="ECO:0000256" key="2">
    <source>
        <dbReference type="ARBA" id="ARBA00044129"/>
    </source>
</evidence>
<keyword evidence="4" id="KW-1185">Reference proteome</keyword>
<accession>A0A9P4U1D0</accession>
<comment type="similarity">
    <text evidence="1">Belongs to the bacterial ribosomal protein bL21 family.</text>
</comment>
<dbReference type="InterPro" id="IPR036164">
    <property type="entry name" value="bL21-like_sf"/>
</dbReference>